<feature type="transmembrane region" description="Helical" evidence="1">
    <location>
        <begin position="88"/>
        <end position="108"/>
    </location>
</feature>
<feature type="transmembrane region" description="Helical" evidence="1">
    <location>
        <begin position="215"/>
        <end position="236"/>
    </location>
</feature>
<feature type="transmembrane region" description="Helical" evidence="1">
    <location>
        <begin position="191"/>
        <end position="209"/>
    </location>
</feature>
<name>A0A7S8C935_9BACI</name>
<dbReference type="AlphaFoldDB" id="A0A7S8C935"/>
<sequence>MKKEIWNIDYPDEQMTKSQIDEIVRKGVKKPRSFLSTIKEMYQQVGVRNLFHDAMDLSFIFIIGFSLLLIGLFYTVEQVHSMNEMYTILFISSPLLYLGMAVLSFVRANEHRTFEVEMTCKYHILQLAAFRMLVFGIGAIVCNGLFIVALSYFHPTLHTVEALCISMSSLSIFATSFLYMSQKVKRKWGSYAFIGVWVIGNMTAVFYSAELYTMFLRHIPMYAYMLIFLLFAYGYVERLKDMMFHQPVKGVL</sequence>
<gene>
    <name evidence="2" type="ORF">G8O30_00650</name>
</gene>
<protein>
    <submittedName>
        <fullName evidence="2">Uncharacterized protein</fullName>
    </submittedName>
</protein>
<dbReference type="RefSeq" id="WP_239673095.1">
    <property type="nucleotide sequence ID" value="NZ_CP049742.1"/>
</dbReference>
<proteinExistence type="predicted"/>
<feature type="transmembrane region" description="Helical" evidence="1">
    <location>
        <begin position="57"/>
        <end position="76"/>
    </location>
</feature>
<dbReference type="Proteomes" id="UP000593626">
    <property type="component" value="Chromosome"/>
</dbReference>
<reference evidence="2 3" key="1">
    <citation type="submission" date="2019-07" db="EMBL/GenBank/DDBJ databases">
        <title>Genome sequence of 2 isolates from Red Sea Mangroves.</title>
        <authorList>
            <person name="Sefrji F."/>
            <person name="Michoud G."/>
            <person name="Merlino G."/>
            <person name="Daffonchio D."/>
        </authorList>
    </citation>
    <scope>NUCLEOTIDE SEQUENCE [LARGE SCALE GENOMIC DNA]</scope>
    <source>
        <strain evidence="2 3">R1DC41</strain>
    </source>
</reference>
<keyword evidence="1" id="KW-0472">Membrane</keyword>
<feature type="transmembrane region" description="Helical" evidence="1">
    <location>
        <begin position="159"/>
        <end position="179"/>
    </location>
</feature>
<keyword evidence="3" id="KW-1185">Reference proteome</keyword>
<dbReference type="KEGG" id="mcui:G8O30_00650"/>
<keyword evidence="1" id="KW-1133">Transmembrane helix</keyword>
<dbReference type="EMBL" id="CP049742">
    <property type="protein sequence ID" value="QPC45588.1"/>
    <property type="molecule type" value="Genomic_DNA"/>
</dbReference>
<evidence type="ECO:0000313" key="3">
    <source>
        <dbReference type="Proteomes" id="UP000593626"/>
    </source>
</evidence>
<evidence type="ECO:0000313" key="2">
    <source>
        <dbReference type="EMBL" id="QPC45588.1"/>
    </source>
</evidence>
<organism evidence="2 3">
    <name type="scientific">Mangrovibacillus cuniculi</name>
    <dbReference type="NCBI Taxonomy" id="2593652"/>
    <lineage>
        <taxon>Bacteria</taxon>
        <taxon>Bacillati</taxon>
        <taxon>Bacillota</taxon>
        <taxon>Bacilli</taxon>
        <taxon>Bacillales</taxon>
        <taxon>Bacillaceae</taxon>
        <taxon>Mangrovibacillus</taxon>
    </lineage>
</organism>
<accession>A0A7S8C935</accession>
<keyword evidence="1" id="KW-0812">Transmembrane</keyword>
<feature type="transmembrane region" description="Helical" evidence="1">
    <location>
        <begin position="129"/>
        <end position="153"/>
    </location>
</feature>
<evidence type="ECO:0000256" key="1">
    <source>
        <dbReference type="SAM" id="Phobius"/>
    </source>
</evidence>